<evidence type="ECO:0000313" key="4">
    <source>
        <dbReference type="Proteomes" id="UP000828924"/>
    </source>
</evidence>
<feature type="transmembrane region" description="Helical" evidence="1">
    <location>
        <begin position="202"/>
        <end position="223"/>
    </location>
</feature>
<keyword evidence="3" id="KW-0012">Acyltransferase</keyword>
<feature type="transmembrane region" description="Helical" evidence="1">
    <location>
        <begin position="230"/>
        <end position="249"/>
    </location>
</feature>
<evidence type="ECO:0000256" key="1">
    <source>
        <dbReference type="SAM" id="Phobius"/>
    </source>
</evidence>
<dbReference type="PANTHER" id="PTHR23028">
    <property type="entry name" value="ACETYLTRANSFERASE"/>
    <property type="match status" value="1"/>
</dbReference>
<dbReference type="InterPro" id="IPR050879">
    <property type="entry name" value="Acyltransferase_3"/>
</dbReference>
<dbReference type="Pfam" id="PF01757">
    <property type="entry name" value="Acyl_transf_3"/>
    <property type="match status" value="1"/>
</dbReference>
<dbReference type="InterPro" id="IPR002656">
    <property type="entry name" value="Acyl_transf_3_dom"/>
</dbReference>
<dbReference type="PANTHER" id="PTHR23028:SF131">
    <property type="entry name" value="BLR2367 PROTEIN"/>
    <property type="match status" value="1"/>
</dbReference>
<dbReference type="GO" id="GO:0016746">
    <property type="term" value="F:acyltransferase activity"/>
    <property type="evidence" value="ECO:0007669"/>
    <property type="project" value="UniProtKB-KW"/>
</dbReference>
<keyword evidence="1" id="KW-1133">Transmembrane helix</keyword>
<keyword evidence="3" id="KW-0808">Transferase</keyword>
<dbReference type="Proteomes" id="UP000828924">
    <property type="component" value="Chromosome"/>
</dbReference>
<keyword evidence="1" id="KW-0812">Transmembrane</keyword>
<evidence type="ECO:0000259" key="2">
    <source>
        <dbReference type="Pfam" id="PF01757"/>
    </source>
</evidence>
<keyword evidence="4" id="KW-1185">Reference proteome</keyword>
<accession>A0ABY3WHX7</accession>
<proteinExistence type="predicted"/>
<dbReference type="EMBL" id="CP071872">
    <property type="protein sequence ID" value="UNM10972.1"/>
    <property type="molecule type" value="Genomic_DNA"/>
</dbReference>
<feature type="transmembrane region" description="Helical" evidence="1">
    <location>
        <begin position="46"/>
        <end position="67"/>
    </location>
</feature>
<feature type="transmembrane region" description="Helical" evidence="1">
    <location>
        <begin position="87"/>
        <end position="105"/>
    </location>
</feature>
<sequence>MTQPTATAPPSRPARLDSLTGLRWWAAFAVFAHHMTNLAPLPIHDVVGFGKYGVTLFFVLSGFVLTWSARPGVTAPTFYWRRFARIYPAHFVALLLALPVFYSFSPDPAQGWVKPVSVGILLLSVPLIQGWWRDPVLLYSGNPAAWTLTCEFFFYALFPALHRVFRRLRVRGALVATVLGFAAAFGYRILVWSHPDSWAATLPLPVVRLSEFVIGIAIARAMLSGWRVRLAPIWVVLGSAALVGWLTTTADRPAGSTLAAFVRVTQEEWIIFACAAMIATVAWRDLTGRRSLLRRRPLVLLGEWSYAFYLVHATFVYTARDLFGKETVAWSNLQWYAALLAVSLAGAAALHYAVERPLERRLRVWWDRRRMDGAAIPAARTAESRQSAGV</sequence>
<protein>
    <submittedName>
        <fullName evidence="3">Acyltransferase</fullName>
    </submittedName>
</protein>
<feature type="transmembrane region" description="Helical" evidence="1">
    <location>
        <begin position="335"/>
        <end position="354"/>
    </location>
</feature>
<feature type="transmembrane region" description="Helical" evidence="1">
    <location>
        <begin position="173"/>
        <end position="190"/>
    </location>
</feature>
<gene>
    <name evidence="3" type="ORF">J4032_05075</name>
</gene>
<feature type="transmembrane region" description="Helical" evidence="1">
    <location>
        <begin position="144"/>
        <end position="161"/>
    </location>
</feature>
<reference evidence="3 4" key="1">
    <citation type="submission" date="2021-03" db="EMBL/GenBank/DDBJ databases">
        <title>Complete genome of Streptomyces formicae strain 1H-GS9 (DSM 100524).</title>
        <authorList>
            <person name="Atanasov K.E."/>
            <person name="Altabella T."/>
            <person name="Ferrer A."/>
        </authorList>
    </citation>
    <scope>NUCLEOTIDE SEQUENCE [LARGE SCALE GENOMIC DNA]</scope>
    <source>
        <strain evidence="3 4">1H-GS9</strain>
    </source>
</reference>
<feature type="transmembrane region" description="Helical" evidence="1">
    <location>
        <begin position="269"/>
        <end position="286"/>
    </location>
</feature>
<feature type="domain" description="Acyltransferase 3" evidence="2">
    <location>
        <begin position="17"/>
        <end position="351"/>
    </location>
</feature>
<dbReference type="RefSeq" id="WP_242329513.1">
    <property type="nucleotide sequence ID" value="NZ_CP071872.1"/>
</dbReference>
<organism evidence="3 4">
    <name type="scientific">Streptomyces formicae</name>
    <dbReference type="NCBI Taxonomy" id="1616117"/>
    <lineage>
        <taxon>Bacteria</taxon>
        <taxon>Bacillati</taxon>
        <taxon>Actinomycetota</taxon>
        <taxon>Actinomycetes</taxon>
        <taxon>Kitasatosporales</taxon>
        <taxon>Streptomycetaceae</taxon>
        <taxon>Streptomyces</taxon>
    </lineage>
</organism>
<name>A0ABY3WHX7_9ACTN</name>
<feature type="transmembrane region" description="Helical" evidence="1">
    <location>
        <begin position="298"/>
        <end position="315"/>
    </location>
</feature>
<keyword evidence="1" id="KW-0472">Membrane</keyword>
<feature type="transmembrane region" description="Helical" evidence="1">
    <location>
        <begin position="22"/>
        <end position="39"/>
    </location>
</feature>
<evidence type="ECO:0000313" key="3">
    <source>
        <dbReference type="EMBL" id="UNM10972.1"/>
    </source>
</evidence>